<dbReference type="EMBL" id="CAJOBH010000706">
    <property type="protein sequence ID" value="CAF3812113.1"/>
    <property type="molecule type" value="Genomic_DNA"/>
</dbReference>
<evidence type="ECO:0000313" key="12">
    <source>
        <dbReference type="EMBL" id="CAF3812113.1"/>
    </source>
</evidence>
<evidence type="ECO:0000256" key="4">
    <source>
        <dbReference type="ARBA" id="ARBA00007579"/>
    </source>
</evidence>
<dbReference type="GO" id="GO:0009240">
    <property type="term" value="P:isopentenyl diphosphate biosynthetic process"/>
    <property type="evidence" value="ECO:0007669"/>
    <property type="project" value="TreeGrafter"/>
</dbReference>
<dbReference type="InterPro" id="IPR000086">
    <property type="entry name" value="NUDIX_hydrolase_dom"/>
</dbReference>
<evidence type="ECO:0000313" key="13">
    <source>
        <dbReference type="EMBL" id="CAF4095779.1"/>
    </source>
</evidence>
<evidence type="ECO:0000259" key="8">
    <source>
        <dbReference type="PROSITE" id="PS51462"/>
    </source>
</evidence>
<dbReference type="UniPathway" id="UPA00059">
    <property type="reaction ID" value="UER00104"/>
</dbReference>
<feature type="domain" description="Nudix hydrolase" evidence="8">
    <location>
        <begin position="77"/>
        <end position="230"/>
    </location>
</feature>
<dbReference type="AlphaFoldDB" id="A0A816D4D5"/>
<dbReference type="Proteomes" id="UP000681720">
    <property type="component" value="Unassembled WGS sequence"/>
</dbReference>
<dbReference type="Proteomes" id="UP000663855">
    <property type="component" value="Unassembled WGS sequence"/>
</dbReference>
<dbReference type="InterPro" id="IPR011876">
    <property type="entry name" value="IsopentenylPP_isomerase_typ1"/>
</dbReference>
<organism evidence="10 15">
    <name type="scientific">Rotaria magnacalcarata</name>
    <dbReference type="NCBI Taxonomy" id="392030"/>
    <lineage>
        <taxon>Eukaryota</taxon>
        <taxon>Metazoa</taxon>
        <taxon>Spiralia</taxon>
        <taxon>Gnathifera</taxon>
        <taxon>Rotifera</taxon>
        <taxon>Eurotatoria</taxon>
        <taxon>Bdelloidea</taxon>
        <taxon>Philodinida</taxon>
        <taxon>Philodinidae</taxon>
        <taxon>Rotaria</taxon>
    </lineage>
</organism>
<accession>A0A816D4D5</accession>
<dbReference type="PANTHER" id="PTHR10885">
    <property type="entry name" value="ISOPENTENYL-DIPHOSPHATE DELTA-ISOMERASE"/>
    <property type="match status" value="1"/>
</dbReference>
<dbReference type="EMBL" id="CAJOBJ010008069">
    <property type="protein sequence ID" value="CAF4102509.1"/>
    <property type="molecule type" value="Genomic_DNA"/>
</dbReference>
<dbReference type="Gene3D" id="3.90.79.10">
    <property type="entry name" value="Nucleoside Triphosphate Pyrophosphohydrolase"/>
    <property type="match status" value="1"/>
</dbReference>
<dbReference type="InterPro" id="IPR015797">
    <property type="entry name" value="NUDIX_hydrolase-like_dom_sf"/>
</dbReference>
<evidence type="ECO:0000313" key="11">
    <source>
        <dbReference type="EMBL" id="CAF2053323.1"/>
    </source>
</evidence>
<dbReference type="Pfam" id="PF00293">
    <property type="entry name" value="NUDIX"/>
    <property type="match status" value="1"/>
</dbReference>
<proteinExistence type="inferred from homology"/>
<dbReference type="SUPFAM" id="SSF55811">
    <property type="entry name" value="Nudix"/>
    <property type="match status" value="1"/>
</dbReference>
<name>A0A816D4D5_9BILA</name>
<protein>
    <recommendedName>
        <fullName evidence="5">isopentenyl-diphosphate Delta-isomerase</fullName>
        <ecNumber evidence="5">5.3.3.2</ecNumber>
    </recommendedName>
</protein>
<comment type="function">
    <text evidence="2">Catalyzes the 1,3-allylic rearrangement of the homoallylic substrate isopentenyl (IPP) to its highly electrophilic allylic isomer, dimethylallyl diphosphate (DMAPP).</text>
</comment>
<dbReference type="GO" id="GO:0050992">
    <property type="term" value="P:dimethylallyl diphosphate biosynthetic process"/>
    <property type="evidence" value="ECO:0007669"/>
    <property type="project" value="UniProtKB-UniPathway"/>
</dbReference>
<comment type="similarity">
    <text evidence="4">Belongs to the IPP isomerase type 1 family.</text>
</comment>
<sequence>MIKTIIQRPINIVASSCRSLVTPCHNSNVDFLDKYDSQQVSLLQEPLMVVDQHDRIIGRTTKKDAHLLANIESKPSLVHRAFSFFLFDISTVPSRLILQQRSTEKITYPNLWANTCCSHPLFADDEVNGVDGVKHAVRRRVKVELGYELNLDLFYLTRIFYQARNIPDDGIFGESEIDYIIVGKCKQNTPLDFKINKNEVQQVRAVTLGECEDLVKQGVTTPWFTRIVREGLLAKWWSALDKQELNKDAETSNEIIQL</sequence>
<evidence type="ECO:0000313" key="9">
    <source>
        <dbReference type="EMBL" id="CAF1209638.1"/>
    </source>
</evidence>
<gene>
    <name evidence="12" type="ORF">BYL167_LOCUS3596</name>
    <name evidence="9" type="ORF">CJN711_LOCUS12453</name>
    <name evidence="14" type="ORF">GIL414_LOCUS17172</name>
    <name evidence="10" type="ORF">KQP761_LOCUS25722</name>
    <name evidence="11" type="ORF">MBJ925_LOCUS13549</name>
    <name evidence="13" type="ORF">SMN809_LOCUS17088</name>
</gene>
<evidence type="ECO:0000256" key="5">
    <source>
        <dbReference type="ARBA" id="ARBA00012057"/>
    </source>
</evidence>
<evidence type="ECO:0000256" key="7">
    <source>
        <dbReference type="ARBA" id="ARBA00023235"/>
    </source>
</evidence>
<evidence type="ECO:0000313" key="15">
    <source>
        <dbReference type="Proteomes" id="UP000663834"/>
    </source>
</evidence>
<dbReference type="Proteomes" id="UP000681967">
    <property type="component" value="Unassembled WGS sequence"/>
</dbReference>
<dbReference type="Proteomes" id="UP000676336">
    <property type="component" value="Unassembled WGS sequence"/>
</dbReference>
<evidence type="ECO:0000256" key="3">
    <source>
        <dbReference type="ARBA" id="ARBA00004826"/>
    </source>
</evidence>
<dbReference type="CDD" id="cd02885">
    <property type="entry name" value="NUDIX_IPP_Isomerase"/>
    <property type="match status" value="1"/>
</dbReference>
<dbReference type="EMBL" id="CAJOBI010007818">
    <property type="protein sequence ID" value="CAF4095779.1"/>
    <property type="molecule type" value="Genomic_DNA"/>
</dbReference>
<dbReference type="EMBL" id="CAJNOV010005416">
    <property type="protein sequence ID" value="CAF1209638.1"/>
    <property type="molecule type" value="Genomic_DNA"/>
</dbReference>
<dbReference type="PROSITE" id="PS51462">
    <property type="entry name" value="NUDIX"/>
    <property type="match status" value="1"/>
</dbReference>
<dbReference type="PANTHER" id="PTHR10885:SF0">
    <property type="entry name" value="ISOPENTENYL-DIPHOSPHATE DELTA-ISOMERASE"/>
    <property type="match status" value="1"/>
</dbReference>
<reference evidence="10" key="1">
    <citation type="submission" date="2021-02" db="EMBL/GenBank/DDBJ databases">
        <authorList>
            <person name="Nowell W R."/>
        </authorList>
    </citation>
    <scope>NUCLEOTIDE SEQUENCE</scope>
</reference>
<evidence type="ECO:0000313" key="14">
    <source>
        <dbReference type="EMBL" id="CAF4102509.1"/>
    </source>
</evidence>
<keyword evidence="6" id="KW-0414">Isoprene biosynthesis</keyword>
<dbReference type="GO" id="GO:0004452">
    <property type="term" value="F:isopentenyl-diphosphate delta-isomerase activity"/>
    <property type="evidence" value="ECO:0007669"/>
    <property type="project" value="UniProtKB-EC"/>
</dbReference>
<dbReference type="EMBL" id="CAJNRE010006241">
    <property type="protein sequence ID" value="CAF2053323.1"/>
    <property type="molecule type" value="Genomic_DNA"/>
</dbReference>
<keyword evidence="7" id="KW-0413">Isomerase</keyword>
<evidence type="ECO:0000256" key="1">
    <source>
        <dbReference type="ARBA" id="ARBA00000374"/>
    </source>
</evidence>
<dbReference type="EMBL" id="CAJNOW010014012">
    <property type="protein sequence ID" value="CAF1628365.1"/>
    <property type="molecule type" value="Genomic_DNA"/>
</dbReference>
<comment type="catalytic activity">
    <reaction evidence="1">
        <text>isopentenyl diphosphate = dimethylallyl diphosphate</text>
        <dbReference type="Rhea" id="RHEA:23284"/>
        <dbReference type="ChEBI" id="CHEBI:57623"/>
        <dbReference type="ChEBI" id="CHEBI:128769"/>
        <dbReference type="EC" id="5.3.3.2"/>
    </reaction>
</comment>
<evidence type="ECO:0000256" key="2">
    <source>
        <dbReference type="ARBA" id="ARBA00003951"/>
    </source>
</evidence>
<dbReference type="NCBIfam" id="TIGR02150">
    <property type="entry name" value="IPP_isom_1"/>
    <property type="match status" value="1"/>
</dbReference>
<comment type="caution">
    <text evidence="10">The sequence shown here is derived from an EMBL/GenBank/DDBJ whole genome shotgun (WGS) entry which is preliminary data.</text>
</comment>
<comment type="pathway">
    <text evidence="3">Isoprenoid biosynthesis; dimethylallyl diphosphate biosynthesis; dimethylallyl diphosphate from isopentenyl diphosphate: step 1/1.</text>
</comment>
<dbReference type="EC" id="5.3.3.2" evidence="5"/>
<evidence type="ECO:0000256" key="6">
    <source>
        <dbReference type="ARBA" id="ARBA00023229"/>
    </source>
</evidence>
<dbReference type="Proteomes" id="UP000663834">
    <property type="component" value="Unassembled WGS sequence"/>
</dbReference>
<evidence type="ECO:0000313" key="10">
    <source>
        <dbReference type="EMBL" id="CAF1628365.1"/>
    </source>
</evidence>
<dbReference type="Proteomes" id="UP000663824">
    <property type="component" value="Unassembled WGS sequence"/>
</dbReference>
<dbReference type="PIRSF" id="PIRSF018427">
    <property type="entry name" value="Isopntndiph_ism"/>
    <property type="match status" value="1"/>
</dbReference>
<dbReference type="OrthoDB" id="510307at2759"/>
<dbReference type="GO" id="GO:0005737">
    <property type="term" value="C:cytoplasm"/>
    <property type="evidence" value="ECO:0007669"/>
    <property type="project" value="TreeGrafter"/>
</dbReference>